<feature type="compositionally biased region" description="Basic and acidic residues" evidence="1">
    <location>
        <begin position="75"/>
        <end position="90"/>
    </location>
</feature>
<feature type="compositionally biased region" description="Basic and acidic residues" evidence="1">
    <location>
        <begin position="524"/>
        <end position="538"/>
    </location>
</feature>
<feature type="region of interest" description="Disordered" evidence="1">
    <location>
        <begin position="134"/>
        <end position="171"/>
    </location>
</feature>
<sequence length="650" mass="68987">MKEEVLNLSAEARNRLYVTPTGGIGNVNEPESSKNPSGKVLKLPWKRQKSGGSKGSLFLSPSVTDLTRSDSMTSRSDENHSSMSLSDHHPAMSETASLWNVGTVTDRNSASPVQTISLPAAPRLRSHHSLEIIPTTCSKGPSHSVAVNRPPSTSVASSSASRGATHSLSPSTVGSISVACQQATLGQIGEGTPSQSEGNPPRKVKLPSHLLTPTSTPRETSIDGPSQGDLWDVLPDNSLTRTRFAQHVANVKNAENTIMQTLISPSSNSAQSLPSVTKGSDFARAMTIELPAPGKGARGLQRYPDPAPEAQFPTLVPRAVSLAPSSTATQADSIPKAAQRSNSPGDPSGSTSPLVQGSDAAPDLMVPTLSLDDCPPSDAPVSRSELALDRDGFLVIMSPGPDSATEKTEKTLVDEDRTLTSTSFPASPMKYLDLINSAGVNAASKARARRRNQVEFPISDDGLIAEHHSAPNTMMSFNYNSTDSNCCSNSSLASCEVDHNRCPSDSSPISSISRRSSQRSLSSIEHKDKECSGDDRQSSPEPSPDEDMTDCLDLEDELEGVKLMIGSRAVCPKFPLQHLQYRQLTSPAQHALLPPLPVSPSPSSADHQIPQRAPRESSLGHILGYYQPQAIPKSQIKSAMNAEQDIGAAI</sequence>
<dbReference type="EMBL" id="PGCI01000003">
    <property type="protein sequence ID" value="PLW51955.1"/>
    <property type="molecule type" value="Genomic_DNA"/>
</dbReference>
<feature type="compositionally biased region" description="Low complexity" evidence="1">
    <location>
        <begin position="504"/>
        <end position="523"/>
    </location>
</feature>
<comment type="caution">
    <text evidence="2">The sequence shown here is derived from an EMBL/GenBank/DDBJ whole genome shotgun (WGS) entry which is preliminary data.</text>
</comment>
<feature type="region of interest" description="Disordered" evidence="1">
    <location>
        <begin position="188"/>
        <end position="229"/>
    </location>
</feature>
<evidence type="ECO:0000313" key="4">
    <source>
        <dbReference type="Proteomes" id="UP000235388"/>
    </source>
</evidence>
<feature type="compositionally biased region" description="Low complexity" evidence="1">
    <location>
        <begin position="152"/>
        <end position="161"/>
    </location>
</feature>
<dbReference type="Proteomes" id="UP000235388">
    <property type="component" value="Unassembled WGS sequence"/>
</dbReference>
<feature type="compositionally biased region" description="Polar residues" evidence="1">
    <location>
        <begin position="339"/>
        <end position="355"/>
    </location>
</feature>
<proteinExistence type="predicted"/>
<dbReference type="EMBL" id="PGCJ01000364">
    <property type="protein sequence ID" value="PLW30853.1"/>
    <property type="molecule type" value="Genomic_DNA"/>
</dbReference>
<protein>
    <submittedName>
        <fullName evidence="2">Uncharacterized protein</fullName>
    </submittedName>
</protein>
<feature type="compositionally biased region" description="Polar residues" evidence="1">
    <location>
        <begin position="323"/>
        <end position="332"/>
    </location>
</feature>
<dbReference type="OrthoDB" id="2503834at2759"/>
<evidence type="ECO:0000313" key="5">
    <source>
        <dbReference type="Proteomes" id="UP000235392"/>
    </source>
</evidence>
<feature type="compositionally biased region" description="Polar residues" evidence="1">
    <location>
        <begin position="162"/>
        <end position="171"/>
    </location>
</feature>
<gene>
    <name evidence="2" type="ORF">PCANC_24657</name>
    <name evidence="3" type="ORF">PCASD_00784</name>
</gene>
<name>A0A2N5TZC2_9BASI</name>
<feature type="compositionally biased region" description="Polar residues" evidence="1">
    <location>
        <begin position="59"/>
        <end position="74"/>
    </location>
</feature>
<evidence type="ECO:0000256" key="1">
    <source>
        <dbReference type="SAM" id="MobiDB-lite"/>
    </source>
</evidence>
<evidence type="ECO:0000313" key="3">
    <source>
        <dbReference type="EMBL" id="PLW51955.1"/>
    </source>
</evidence>
<organism evidence="2 4">
    <name type="scientific">Puccinia coronata f. sp. avenae</name>
    <dbReference type="NCBI Taxonomy" id="200324"/>
    <lineage>
        <taxon>Eukaryota</taxon>
        <taxon>Fungi</taxon>
        <taxon>Dikarya</taxon>
        <taxon>Basidiomycota</taxon>
        <taxon>Pucciniomycotina</taxon>
        <taxon>Pucciniomycetes</taxon>
        <taxon>Pucciniales</taxon>
        <taxon>Pucciniaceae</taxon>
        <taxon>Puccinia</taxon>
    </lineage>
</organism>
<reference evidence="4 5" key="1">
    <citation type="submission" date="2017-11" db="EMBL/GenBank/DDBJ databases">
        <title>De novo assembly and phasing of dikaryotic genomes from two isolates of Puccinia coronata f. sp. avenae, the causal agent of oat crown rust.</title>
        <authorList>
            <person name="Miller M.E."/>
            <person name="Zhang Y."/>
            <person name="Omidvar V."/>
            <person name="Sperschneider J."/>
            <person name="Schwessinger B."/>
            <person name="Raley C."/>
            <person name="Palmer J.M."/>
            <person name="Garnica D."/>
            <person name="Upadhyaya N."/>
            <person name="Rathjen J."/>
            <person name="Taylor J.M."/>
            <person name="Park R.F."/>
            <person name="Dodds P.N."/>
            <person name="Hirsch C.D."/>
            <person name="Kianian S.F."/>
            <person name="Figueroa M."/>
        </authorList>
    </citation>
    <scope>NUCLEOTIDE SEQUENCE [LARGE SCALE GENOMIC DNA]</scope>
    <source>
        <strain evidence="2">12NC29</strain>
        <strain evidence="3">12SD80</strain>
    </source>
</reference>
<feature type="region of interest" description="Disordered" evidence="1">
    <location>
        <begin position="323"/>
        <end position="382"/>
    </location>
</feature>
<dbReference type="Proteomes" id="UP000235392">
    <property type="component" value="Unassembled WGS sequence"/>
</dbReference>
<feature type="region of interest" description="Disordered" evidence="1">
    <location>
        <begin position="498"/>
        <end position="550"/>
    </location>
</feature>
<evidence type="ECO:0000313" key="2">
    <source>
        <dbReference type="EMBL" id="PLW30853.1"/>
    </source>
</evidence>
<keyword evidence="4" id="KW-1185">Reference proteome</keyword>
<feature type="region of interest" description="Disordered" evidence="1">
    <location>
        <begin position="19"/>
        <end position="90"/>
    </location>
</feature>
<accession>A0A2N5TZC2</accession>
<dbReference type="AlphaFoldDB" id="A0A2N5TZC2"/>